<proteinExistence type="predicted"/>
<reference evidence="1 2" key="1">
    <citation type="submission" date="2016-01" db="EMBL/GenBank/DDBJ databases">
        <title>Whole genome sequencing of Myroides marinus L41.</title>
        <authorList>
            <person name="Hong K.W."/>
        </authorList>
    </citation>
    <scope>NUCLEOTIDE SEQUENCE [LARGE SCALE GENOMIC DNA]</scope>
    <source>
        <strain evidence="1 2">L41</strain>
    </source>
</reference>
<gene>
    <name evidence="1" type="ORF">AV926_12535</name>
</gene>
<dbReference type="RefSeq" id="WP_038984488.1">
    <property type="nucleotide sequence ID" value="NZ_JWJO01000003.1"/>
</dbReference>
<protein>
    <submittedName>
        <fullName evidence="1">Uncharacterized protein</fullName>
    </submittedName>
</protein>
<evidence type="ECO:0000313" key="1">
    <source>
        <dbReference type="EMBL" id="KZE78276.1"/>
    </source>
</evidence>
<dbReference type="Proteomes" id="UP000076630">
    <property type="component" value="Unassembled WGS sequence"/>
</dbReference>
<organism evidence="1 2">
    <name type="scientific">Myroides marinus</name>
    <dbReference type="NCBI Taxonomy" id="703342"/>
    <lineage>
        <taxon>Bacteria</taxon>
        <taxon>Pseudomonadati</taxon>
        <taxon>Bacteroidota</taxon>
        <taxon>Flavobacteriia</taxon>
        <taxon>Flavobacteriales</taxon>
        <taxon>Flavobacteriaceae</taxon>
        <taxon>Myroides</taxon>
    </lineage>
</organism>
<name>A0A163XQD2_9FLAO</name>
<accession>A0A163XQD2</accession>
<dbReference type="OrthoDB" id="9976221at2"/>
<dbReference type="AlphaFoldDB" id="A0A163XQD2"/>
<dbReference type="EMBL" id="LQNU01000065">
    <property type="protein sequence ID" value="KZE78276.1"/>
    <property type="molecule type" value="Genomic_DNA"/>
</dbReference>
<evidence type="ECO:0000313" key="2">
    <source>
        <dbReference type="Proteomes" id="UP000076630"/>
    </source>
</evidence>
<sequence>MSQSHLELLKLKLEASKWKLLTEYNLQAPTDYWFIARPNGDCITKLTFTIGGNGTFGAILGTETICNAIACTIEEHPSISIYFGKYSKQFQLDINQFIKQLNTLDKKSL</sequence>
<keyword evidence="2" id="KW-1185">Reference proteome</keyword>
<comment type="caution">
    <text evidence="1">The sequence shown here is derived from an EMBL/GenBank/DDBJ whole genome shotgun (WGS) entry which is preliminary data.</text>
</comment>